<accession>A0A9Q1HEK5</accession>
<dbReference type="OrthoDB" id="8956331at2759"/>
<dbReference type="EMBL" id="JAIZAY010000004">
    <property type="protein sequence ID" value="KAJ8043439.1"/>
    <property type="molecule type" value="Genomic_DNA"/>
</dbReference>
<keyword evidence="3" id="KW-1185">Reference proteome</keyword>
<feature type="domain" description="Integrase core" evidence="1">
    <location>
        <begin position="14"/>
        <end position="89"/>
    </location>
</feature>
<organism evidence="2 3">
    <name type="scientific">Holothuria leucospilota</name>
    <name type="common">Black long sea cucumber</name>
    <name type="synonym">Mertensiothuria leucospilota</name>
    <dbReference type="NCBI Taxonomy" id="206669"/>
    <lineage>
        <taxon>Eukaryota</taxon>
        <taxon>Metazoa</taxon>
        <taxon>Echinodermata</taxon>
        <taxon>Eleutherozoa</taxon>
        <taxon>Echinozoa</taxon>
        <taxon>Holothuroidea</taxon>
        <taxon>Aspidochirotacea</taxon>
        <taxon>Aspidochirotida</taxon>
        <taxon>Holothuriidae</taxon>
        <taxon>Holothuria</taxon>
    </lineage>
</organism>
<evidence type="ECO:0000313" key="2">
    <source>
        <dbReference type="EMBL" id="KAJ8043439.1"/>
    </source>
</evidence>
<gene>
    <name evidence="2" type="ORF">HOLleu_10519</name>
</gene>
<dbReference type="InterPro" id="IPR058913">
    <property type="entry name" value="Integrase_dom_put"/>
</dbReference>
<name>A0A9Q1HEK5_HOLLE</name>
<proteinExistence type="predicted"/>
<sequence length="99" mass="11537">MGHHHVLDVTTEVKTAVCQFMDDYRGTGRGSAIRGSVHNQRVERNWLEMWNGCINLFYDLFMSLEEQLLKPNSEEQLFALHCLFTPHIQCIETVRTTIK</sequence>
<evidence type="ECO:0000259" key="1">
    <source>
        <dbReference type="Pfam" id="PF24764"/>
    </source>
</evidence>
<dbReference type="Proteomes" id="UP001152320">
    <property type="component" value="Chromosome 4"/>
</dbReference>
<evidence type="ECO:0000313" key="3">
    <source>
        <dbReference type="Proteomes" id="UP001152320"/>
    </source>
</evidence>
<reference evidence="2" key="1">
    <citation type="submission" date="2021-10" db="EMBL/GenBank/DDBJ databases">
        <title>Tropical sea cucumber genome reveals ecological adaptation and Cuvierian tubules defense mechanism.</title>
        <authorList>
            <person name="Chen T."/>
        </authorList>
    </citation>
    <scope>NUCLEOTIDE SEQUENCE</scope>
    <source>
        <strain evidence="2">Nanhai2018</strain>
        <tissue evidence="2">Muscle</tissue>
    </source>
</reference>
<dbReference type="Pfam" id="PF24764">
    <property type="entry name" value="rva_4"/>
    <property type="match status" value="1"/>
</dbReference>
<protein>
    <recommendedName>
        <fullName evidence="1">Integrase core domain-containing protein</fullName>
    </recommendedName>
</protein>
<dbReference type="AlphaFoldDB" id="A0A9Q1HEK5"/>
<comment type="caution">
    <text evidence="2">The sequence shown here is derived from an EMBL/GenBank/DDBJ whole genome shotgun (WGS) entry which is preliminary data.</text>
</comment>